<dbReference type="InterPro" id="IPR004852">
    <property type="entry name" value="Di-haem_cyt_c_peroxidsae"/>
</dbReference>
<dbReference type="EMBL" id="JBHDIY010000002">
    <property type="protein sequence ID" value="MFL4468762.1"/>
    <property type="molecule type" value="Genomic_DNA"/>
</dbReference>
<dbReference type="GO" id="GO:0004130">
    <property type="term" value="F:cytochrome-c peroxidase activity"/>
    <property type="evidence" value="ECO:0007669"/>
    <property type="project" value="UniProtKB-EC"/>
</dbReference>
<evidence type="ECO:0000313" key="3">
    <source>
        <dbReference type="Proteomes" id="UP001627408"/>
    </source>
</evidence>
<dbReference type="SUPFAM" id="SSF46626">
    <property type="entry name" value="Cytochrome c"/>
    <property type="match status" value="1"/>
</dbReference>
<accession>A0ABW8USY8</accession>
<reference evidence="2 3" key="1">
    <citation type="submission" date="2024-08" db="EMBL/GenBank/DDBJ databases">
        <title>Tateyamaria sp. nov., isolated from marine algae.</title>
        <authorList>
            <person name="Choi B.J."/>
            <person name="Kim J.M."/>
            <person name="Lee J.K."/>
            <person name="Choi D.G."/>
            <person name="Bayburt H."/>
            <person name="Baek J.H."/>
            <person name="Han D.M."/>
            <person name="Jeon C.O."/>
        </authorList>
    </citation>
    <scope>NUCLEOTIDE SEQUENCE [LARGE SCALE GENOMIC DNA]</scope>
    <source>
        <strain evidence="2 3">KMU-156</strain>
    </source>
</reference>
<dbReference type="EC" id="1.11.1.5" evidence="2"/>
<dbReference type="Gene3D" id="1.10.760.10">
    <property type="entry name" value="Cytochrome c-like domain"/>
    <property type="match status" value="1"/>
</dbReference>
<keyword evidence="2" id="KW-0575">Peroxidase</keyword>
<keyword evidence="2" id="KW-0560">Oxidoreductase</keyword>
<organism evidence="2 3">
    <name type="scientific">Tateyamaria armeniaca</name>
    <dbReference type="NCBI Taxonomy" id="2518930"/>
    <lineage>
        <taxon>Bacteria</taxon>
        <taxon>Pseudomonadati</taxon>
        <taxon>Pseudomonadota</taxon>
        <taxon>Alphaproteobacteria</taxon>
        <taxon>Rhodobacterales</taxon>
        <taxon>Roseobacteraceae</taxon>
        <taxon>Tateyamaria</taxon>
    </lineage>
</organism>
<dbReference type="Proteomes" id="UP001627408">
    <property type="component" value="Unassembled WGS sequence"/>
</dbReference>
<protein>
    <submittedName>
        <fullName evidence="2">Cytochrome c peroxidase</fullName>
        <ecNumber evidence="2">1.11.1.5</ecNumber>
    </submittedName>
</protein>
<dbReference type="RefSeq" id="WP_407590501.1">
    <property type="nucleotide sequence ID" value="NZ_JBHDIY010000002.1"/>
</dbReference>
<keyword evidence="3" id="KW-1185">Reference proteome</keyword>
<comment type="caution">
    <text evidence="2">The sequence shown here is derived from an EMBL/GenBank/DDBJ whole genome shotgun (WGS) entry which is preliminary data.</text>
</comment>
<dbReference type="Pfam" id="PF03150">
    <property type="entry name" value="CCP_MauG"/>
    <property type="match status" value="1"/>
</dbReference>
<feature type="domain" description="Di-haem cytochrome c peroxidase" evidence="1">
    <location>
        <begin position="29"/>
        <end position="83"/>
    </location>
</feature>
<evidence type="ECO:0000313" key="2">
    <source>
        <dbReference type="EMBL" id="MFL4468762.1"/>
    </source>
</evidence>
<gene>
    <name evidence="2" type="ORF">ACERZ8_02315</name>
</gene>
<evidence type="ECO:0000259" key="1">
    <source>
        <dbReference type="Pfam" id="PF03150"/>
    </source>
</evidence>
<sequence>MILLSATPAFATDLPQPLGADDFITVDAAQAKLGQLLFYDRILSGNRNIACSTCHHPDLGTGDGLSLGIGEGVLALARTAPPAPVTTASASASRAMRRVCGTSARGT</sequence>
<dbReference type="InterPro" id="IPR036909">
    <property type="entry name" value="Cyt_c-like_dom_sf"/>
</dbReference>
<name>A0ABW8USY8_9RHOB</name>
<proteinExistence type="predicted"/>